<dbReference type="PANTHER" id="PTHR42844:SF1">
    <property type="entry name" value="DIHYDRONEOPTERIN ALDOLASE 1-RELATED"/>
    <property type="match status" value="1"/>
</dbReference>
<evidence type="ECO:0000256" key="1">
    <source>
        <dbReference type="ARBA" id="ARBA00001353"/>
    </source>
</evidence>
<evidence type="ECO:0000256" key="5">
    <source>
        <dbReference type="ARBA" id="ARBA00022909"/>
    </source>
</evidence>
<comment type="pathway">
    <text evidence="2">Cofactor biosynthesis; tetrahydrofolate biosynthesis; 2-amino-4-hydroxy-6-hydroxymethyl-7,8-dihydropteridine diphosphate from 7,8-dihydroneopterin triphosphate: step 3/4.</text>
</comment>
<evidence type="ECO:0000256" key="2">
    <source>
        <dbReference type="ARBA" id="ARBA00005013"/>
    </source>
</evidence>
<dbReference type="SUPFAM" id="SSF55620">
    <property type="entry name" value="Tetrahydrobiopterin biosynthesis enzymes-like"/>
    <property type="match status" value="1"/>
</dbReference>
<dbReference type="InterPro" id="IPR043133">
    <property type="entry name" value="GTP-CH-I_C/QueF"/>
</dbReference>
<dbReference type="Pfam" id="PF02152">
    <property type="entry name" value="FolB"/>
    <property type="match status" value="1"/>
</dbReference>
<dbReference type="PANTHER" id="PTHR42844">
    <property type="entry name" value="DIHYDRONEOPTERIN ALDOLASE 1-RELATED"/>
    <property type="match status" value="1"/>
</dbReference>
<dbReference type="InterPro" id="IPR006156">
    <property type="entry name" value="Dihydroneopterin_aldolase"/>
</dbReference>
<organism evidence="9 10">
    <name type="scientific">Candidatus Cyrtobacter comes</name>
    <dbReference type="NCBI Taxonomy" id="675776"/>
    <lineage>
        <taxon>Bacteria</taxon>
        <taxon>Pseudomonadati</taxon>
        <taxon>Pseudomonadota</taxon>
        <taxon>Alphaproteobacteria</taxon>
        <taxon>Rickettsiales</taxon>
        <taxon>Candidatus Midichloriaceae</taxon>
        <taxon>Candidatus Cyrtobacter</taxon>
    </lineage>
</organism>
<dbReference type="Proteomes" id="UP001293791">
    <property type="component" value="Unassembled WGS sequence"/>
</dbReference>
<evidence type="ECO:0000259" key="8">
    <source>
        <dbReference type="SMART" id="SM00905"/>
    </source>
</evidence>
<comment type="catalytic activity">
    <reaction evidence="1">
        <text>7,8-dihydroneopterin = 6-hydroxymethyl-7,8-dihydropterin + glycolaldehyde</text>
        <dbReference type="Rhea" id="RHEA:10540"/>
        <dbReference type="ChEBI" id="CHEBI:17001"/>
        <dbReference type="ChEBI" id="CHEBI:17071"/>
        <dbReference type="ChEBI" id="CHEBI:44841"/>
        <dbReference type="EC" id="4.1.2.25"/>
    </reaction>
</comment>
<gene>
    <name evidence="9" type="ORF">Cyrtocomes_00479</name>
</gene>
<evidence type="ECO:0000256" key="7">
    <source>
        <dbReference type="ARBA" id="ARBA00032903"/>
    </source>
</evidence>
<dbReference type="InterPro" id="IPR006157">
    <property type="entry name" value="FolB_dom"/>
</dbReference>
<keyword evidence="6" id="KW-0456">Lyase</keyword>
<keyword evidence="5" id="KW-0289">Folate biosynthesis</keyword>
<dbReference type="EC" id="4.1.2.25" evidence="4"/>
<sequence>MCNTSNNYVIKDIKLYLYIGVSQEERLQIQEISIDLTIFNLRNTIACMTDEIKDTFCYKELIESIIKRFNGWKVSLLERFGQLIYEHIKGFLNDSFKISITVKKTPAIDGFSGQIDFTIQDQ</sequence>
<dbReference type="RefSeq" id="WP_322497597.1">
    <property type="nucleotide sequence ID" value="NZ_JARGYT010000021.1"/>
</dbReference>
<reference evidence="9 10" key="1">
    <citation type="submission" date="2023-02" db="EMBL/GenBank/DDBJ databases">
        <title>Host association and intracellularity evolved multiple times independently in the Rickettsiales.</title>
        <authorList>
            <person name="Castelli M."/>
            <person name="Nardi T."/>
            <person name="Gammuto L."/>
            <person name="Bellinzona G."/>
            <person name="Sabaneyeva E."/>
            <person name="Potekhin A."/>
            <person name="Serra V."/>
            <person name="Petroni G."/>
            <person name="Sassera D."/>
        </authorList>
    </citation>
    <scope>NUCLEOTIDE SEQUENCE [LARGE SCALE GENOMIC DNA]</scope>
    <source>
        <strain evidence="9 10">BOD18</strain>
    </source>
</reference>
<name>A0ABU5L7K7_9RICK</name>
<evidence type="ECO:0000313" key="9">
    <source>
        <dbReference type="EMBL" id="MDZ5762111.1"/>
    </source>
</evidence>
<evidence type="ECO:0000256" key="3">
    <source>
        <dbReference type="ARBA" id="ARBA00005708"/>
    </source>
</evidence>
<evidence type="ECO:0000256" key="4">
    <source>
        <dbReference type="ARBA" id="ARBA00013043"/>
    </source>
</evidence>
<feature type="domain" description="Dihydroneopterin aldolase/epimerase" evidence="8">
    <location>
        <begin position="8"/>
        <end position="121"/>
    </location>
</feature>
<keyword evidence="10" id="KW-1185">Reference proteome</keyword>
<dbReference type="Gene3D" id="3.30.1130.10">
    <property type="match status" value="1"/>
</dbReference>
<proteinExistence type="inferred from homology"/>
<evidence type="ECO:0000256" key="6">
    <source>
        <dbReference type="ARBA" id="ARBA00023239"/>
    </source>
</evidence>
<dbReference type="EMBL" id="JARGYT010000021">
    <property type="protein sequence ID" value="MDZ5762111.1"/>
    <property type="molecule type" value="Genomic_DNA"/>
</dbReference>
<accession>A0ABU5L7K7</accession>
<evidence type="ECO:0000313" key="10">
    <source>
        <dbReference type="Proteomes" id="UP001293791"/>
    </source>
</evidence>
<dbReference type="SMART" id="SM00905">
    <property type="entry name" value="FolB"/>
    <property type="match status" value="1"/>
</dbReference>
<comment type="similarity">
    <text evidence="3">Belongs to the DHNA family.</text>
</comment>
<dbReference type="NCBIfam" id="TIGR00526">
    <property type="entry name" value="folB_dom"/>
    <property type="match status" value="1"/>
</dbReference>
<protein>
    <recommendedName>
        <fullName evidence="4">dihydroneopterin aldolase</fullName>
        <ecNumber evidence="4">4.1.2.25</ecNumber>
    </recommendedName>
    <alternativeName>
        <fullName evidence="7">7,8-dihydroneopterin aldolase</fullName>
    </alternativeName>
</protein>
<comment type="caution">
    <text evidence="9">The sequence shown here is derived from an EMBL/GenBank/DDBJ whole genome shotgun (WGS) entry which is preliminary data.</text>
</comment>